<proteinExistence type="inferred from homology"/>
<evidence type="ECO:0000256" key="10">
    <source>
        <dbReference type="ARBA" id="ARBA00023002"/>
    </source>
</evidence>
<evidence type="ECO:0000256" key="13">
    <source>
        <dbReference type="ARBA" id="ARBA00030071"/>
    </source>
</evidence>
<reference evidence="18" key="1">
    <citation type="submission" date="2022-03" db="EMBL/GenBank/DDBJ databases">
        <title>Identification of a novel bacterium isolated from mangrove sediments.</title>
        <authorList>
            <person name="Pan X."/>
        </authorList>
    </citation>
    <scope>NUCLEOTIDE SEQUENCE</scope>
    <source>
        <strain evidence="18">B2637</strain>
    </source>
</reference>
<gene>
    <name evidence="18" type="primary">cyoD</name>
    <name evidence="18" type="ORF">MTR65_10265</name>
</gene>
<protein>
    <recommendedName>
        <fullName evidence="4">Cytochrome bo(3) ubiquinol oxidase subunit 4</fullName>
    </recommendedName>
    <alternativeName>
        <fullName evidence="16">Cytochrome o ubiquinol oxidase subunit 4</fullName>
    </alternativeName>
    <alternativeName>
        <fullName evidence="13">Oxidase bo(3) subunit 4</fullName>
    </alternativeName>
    <alternativeName>
        <fullName evidence="14">Ubiquinol oxidase polypeptide IV</fullName>
    </alternativeName>
    <alternativeName>
        <fullName evidence="15">Ubiquinol oxidase subunit 4</fullName>
    </alternativeName>
</protein>
<sequence length="126" mass="14031">MSDHSNPHAEDHHDDHGAGHGTMRDYVIGFLLSVILTAIPFWLVMTDAIADKATTAIVIMAFAIVQIVVHMIYFLHMNTKSNNGWTVMALIFTIIIVVIALSGSLWVMHHLNTNMMPMPHDMGQLP</sequence>
<feature type="transmembrane region" description="Helical" evidence="17">
    <location>
        <begin position="56"/>
        <end position="75"/>
    </location>
</feature>
<evidence type="ECO:0000256" key="1">
    <source>
        <dbReference type="ARBA" id="ARBA00004651"/>
    </source>
</evidence>
<keyword evidence="7 17" id="KW-0812">Transmembrane</keyword>
<evidence type="ECO:0000256" key="5">
    <source>
        <dbReference type="ARBA" id="ARBA00022448"/>
    </source>
</evidence>
<dbReference type="InterPro" id="IPR050968">
    <property type="entry name" value="Cytochrome_c_oxidase_bac_sub4"/>
</dbReference>
<dbReference type="Proteomes" id="UP001162802">
    <property type="component" value="Unassembled WGS sequence"/>
</dbReference>
<keyword evidence="10" id="KW-0560">Oxidoreductase</keyword>
<comment type="similarity">
    <text evidence="2">Belongs to the cytochrome c oxidase bacterial subunit 4 family.</text>
</comment>
<evidence type="ECO:0000256" key="16">
    <source>
        <dbReference type="ARBA" id="ARBA00032185"/>
    </source>
</evidence>
<keyword evidence="11 17" id="KW-0472">Membrane</keyword>
<accession>A0ABT0ACZ7</accession>
<evidence type="ECO:0000256" key="2">
    <source>
        <dbReference type="ARBA" id="ARBA00008079"/>
    </source>
</evidence>
<comment type="subunit">
    <text evidence="3">Heterooctamer of two A chains, two B chains, two C chains and two D chains.</text>
</comment>
<dbReference type="InterPro" id="IPR014210">
    <property type="entry name" value="Cyt_o_ubiqinol_oxidase_su4"/>
</dbReference>
<evidence type="ECO:0000313" key="18">
    <source>
        <dbReference type="EMBL" id="MCJ1961065.1"/>
    </source>
</evidence>
<evidence type="ECO:0000256" key="6">
    <source>
        <dbReference type="ARBA" id="ARBA00022475"/>
    </source>
</evidence>
<evidence type="ECO:0000256" key="7">
    <source>
        <dbReference type="ARBA" id="ARBA00022692"/>
    </source>
</evidence>
<keyword evidence="5" id="KW-0813">Transport</keyword>
<evidence type="ECO:0000313" key="19">
    <source>
        <dbReference type="Proteomes" id="UP001162802"/>
    </source>
</evidence>
<evidence type="ECO:0000256" key="11">
    <source>
        <dbReference type="ARBA" id="ARBA00023136"/>
    </source>
</evidence>
<dbReference type="PANTHER" id="PTHR36835:SF1">
    <property type="entry name" value="CYTOCHROME BO(3) UBIQUINOL OXIDASE SUBUNIT 4"/>
    <property type="match status" value="1"/>
</dbReference>
<keyword evidence="8" id="KW-0249">Electron transport</keyword>
<evidence type="ECO:0000256" key="15">
    <source>
        <dbReference type="ARBA" id="ARBA00031887"/>
    </source>
</evidence>
<evidence type="ECO:0000256" key="8">
    <source>
        <dbReference type="ARBA" id="ARBA00022982"/>
    </source>
</evidence>
<evidence type="ECO:0000256" key="12">
    <source>
        <dbReference type="ARBA" id="ARBA00025694"/>
    </source>
</evidence>
<evidence type="ECO:0000256" key="3">
    <source>
        <dbReference type="ARBA" id="ARBA00011700"/>
    </source>
</evidence>
<dbReference type="NCBIfam" id="TIGR02847">
    <property type="entry name" value="CyoD"/>
    <property type="match status" value="1"/>
</dbReference>
<dbReference type="InterPro" id="IPR005171">
    <property type="entry name" value="Cyt_c_oxidase_su4_prok"/>
</dbReference>
<dbReference type="Pfam" id="PF03626">
    <property type="entry name" value="COX4_pro"/>
    <property type="match status" value="1"/>
</dbReference>
<dbReference type="PANTHER" id="PTHR36835">
    <property type="entry name" value="CYTOCHROME BO(3) UBIQUINOL OXIDASE SUBUNIT 4"/>
    <property type="match status" value="1"/>
</dbReference>
<keyword evidence="6" id="KW-1003">Cell membrane</keyword>
<comment type="caution">
    <text evidence="18">The sequence shown here is derived from an EMBL/GenBank/DDBJ whole genome shotgun (WGS) entry which is preliminary data.</text>
</comment>
<keyword evidence="19" id="KW-1185">Reference proteome</keyword>
<keyword evidence="9 17" id="KW-1133">Transmembrane helix</keyword>
<feature type="transmembrane region" description="Helical" evidence="17">
    <location>
        <begin position="87"/>
        <end position="108"/>
    </location>
</feature>
<organism evidence="18 19">
    <name type="scientific">Novosphingobium mangrovi</name>
    <name type="common">ex Hu et al. 2023</name>
    <dbReference type="NCBI Taxonomy" id="2930094"/>
    <lineage>
        <taxon>Bacteria</taxon>
        <taxon>Pseudomonadati</taxon>
        <taxon>Pseudomonadota</taxon>
        <taxon>Alphaproteobacteria</taxon>
        <taxon>Sphingomonadales</taxon>
        <taxon>Sphingomonadaceae</taxon>
        <taxon>Novosphingobium</taxon>
    </lineage>
</organism>
<feature type="transmembrane region" description="Helical" evidence="17">
    <location>
        <begin position="26"/>
        <end position="44"/>
    </location>
</feature>
<evidence type="ECO:0000256" key="14">
    <source>
        <dbReference type="ARBA" id="ARBA00030211"/>
    </source>
</evidence>
<evidence type="ECO:0000256" key="9">
    <source>
        <dbReference type="ARBA" id="ARBA00022989"/>
    </source>
</evidence>
<name>A0ABT0ACZ7_9SPHN</name>
<evidence type="ECO:0000256" key="4">
    <source>
        <dbReference type="ARBA" id="ARBA00014689"/>
    </source>
</evidence>
<evidence type="ECO:0000256" key="17">
    <source>
        <dbReference type="SAM" id="Phobius"/>
    </source>
</evidence>
<dbReference type="EMBL" id="JALHAT010000015">
    <property type="protein sequence ID" value="MCJ1961065.1"/>
    <property type="molecule type" value="Genomic_DNA"/>
</dbReference>
<comment type="function">
    <text evidence="12">Cytochrome bo(3) ubiquinol terminal oxidase is the component of the aerobic respiratory chain of E.coli that predominates when cells are grown at high aeration. Has proton pump activity across the membrane in addition to electron transfer, pumping 2 protons/electron.</text>
</comment>
<comment type="subcellular location">
    <subcellularLocation>
        <location evidence="1">Cell membrane</location>
        <topology evidence="1">Multi-pass membrane protein</topology>
    </subcellularLocation>
</comment>
<dbReference type="RefSeq" id="WP_039391053.1">
    <property type="nucleotide sequence ID" value="NZ_JALHAT010000015.1"/>
</dbReference>